<feature type="domain" description="Zn(2)-C6 fungal-type" evidence="3">
    <location>
        <begin position="8"/>
        <end position="40"/>
    </location>
</feature>
<dbReference type="AlphaFoldDB" id="A0AAX4I7L7"/>
<feature type="compositionally biased region" description="Polar residues" evidence="2">
    <location>
        <begin position="207"/>
        <end position="218"/>
    </location>
</feature>
<dbReference type="InterPro" id="IPR036864">
    <property type="entry name" value="Zn2-C6_fun-type_DNA-bd_sf"/>
</dbReference>
<evidence type="ECO:0000256" key="1">
    <source>
        <dbReference type="ARBA" id="ARBA00023242"/>
    </source>
</evidence>
<dbReference type="GO" id="GO:0000981">
    <property type="term" value="F:DNA-binding transcription factor activity, RNA polymerase II-specific"/>
    <property type="evidence" value="ECO:0007669"/>
    <property type="project" value="InterPro"/>
</dbReference>
<reference evidence="5" key="1">
    <citation type="journal article" date="2023" name="bioRxiv">
        <title>Complete genome of the Medicago anthracnose fungus, Colletotrichum destructivum, reveals a mini-chromosome-like region within a core chromosome.</title>
        <authorList>
            <person name="Lapalu N."/>
            <person name="Simon A."/>
            <person name="Lu A."/>
            <person name="Plaumann P.-L."/>
            <person name="Amselem J."/>
            <person name="Pigne S."/>
            <person name="Auger A."/>
            <person name="Koch C."/>
            <person name="Dallery J.-F."/>
            <person name="O'Connell R.J."/>
        </authorList>
    </citation>
    <scope>NUCLEOTIDE SEQUENCE [LARGE SCALE GENOMIC DNA]</scope>
    <source>
        <strain evidence="5">CBS 520.97</strain>
    </source>
</reference>
<dbReference type="GeneID" id="87940441"/>
<evidence type="ECO:0000313" key="5">
    <source>
        <dbReference type="Proteomes" id="UP001322277"/>
    </source>
</evidence>
<keyword evidence="5" id="KW-1185">Reference proteome</keyword>
<organism evidence="4 5">
    <name type="scientific">Colletotrichum destructivum</name>
    <dbReference type="NCBI Taxonomy" id="34406"/>
    <lineage>
        <taxon>Eukaryota</taxon>
        <taxon>Fungi</taxon>
        <taxon>Dikarya</taxon>
        <taxon>Ascomycota</taxon>
        <taxon>Pezizomycotina</taxon>
        <taxon>Sordariomycetes</taxon>
        <taxon>Hypocreomycetidae</taxon>
        <taxon>Glomerellales</taxon>
        <taxon>Glomerellaceae</taxon>
        <taxon>Colletotrichum</taxon>
        <taxon>Colletotrichum destructivum species complex</taxon>
    </lineage>
</organism>
<accession>A0AAX4I7L7</accession>
<feature type="region of interest" description="Disordered" evidence="2">
    <location>
        <begin position="45"/>
        <end position="92"/>
    </location>
</feature>
<feature type="compositionally biased region" description="Low complexity" evidence="2">
    <location>
        <begin position="72"/>
        <end position="88"/>
    </location>
</feature>
<evidence type="ECO:0000313" key="4">
    <source>
        <dbReference type="EMBL" id="WQF78924.1"/>
    </source>
</evidence>
<dbReference type="RefSeq" id="XP_062776148.1">
    <property type="nucleotide sequence ID" value="XM_062920097.1"/>
</dbReference>
<feature type="region of interest" description="Disordered" evidence="2">
    <location>
        <begin position="298"/>
        <end position="327"/>
    </location>
</feature>
<name>A0AAX4I7L7_9PEZI</name>
<dbReference type="GO" id="GO:0003677">
    <property type="term" value="F:DNA binding"/>
    <property type="evidence" value="ECO:0007669"/>
    <property type="project" value="UniProtKB-KW"/>
</dbReference>
<sequence length="507" mass="55724">MLFSQRSACDRCRALKSRCSRESGASKCERCQRLQIDCFYSPPRRMGRPAKKRLSEDAAQPIPPPPPPPPSFRRSSTMSSTTIQTNQSDVLPPGINEVGEFQYGLGIVPGHPSEDEGHGWANSFEDPLLGLLQDHDAKLMPTEWMDTDSLRLLDRQDEALMTGPHDMPLTPPTTVGSLPNSSEDSWMPGCDQAPGMGHAESHAGDTLPSSPEANVKSSESAVQRLLDLQSLLFARRMAKSQDINGLSMLINTTVQSTETLIDVVESLSPLRQSVEGRRSISPSTSWGPVADATTTSTTTFAANGPMNNASNSQEQHQHKHQHQRQQPPNHALTISLFMTSYLLLLDSYDELLGALKASLQRSRQSQWQSPESDFGLSQPFFNNTPGGTLNNFNLVSPFDLDVNSVVFLLSRMMKRLHKSTESRFAVGSLSTPAAHGKGQMLPVSNTAFSFDYQDAVSQDTDGSLDPSPNGSYSPMAMMGDQASREVSHRHQMVMESLRVIRWLADEL</sequence>
<dbReference type="SUPFAM" id="SSF57701">
    <property type="entry name" value="Zn2/Cys6 DNA-binding domain"/>
    <property type="match status" value="1"/>
</dbReference>
<dbReference type="InterPro" id="IPR001138">
    <property type="entry name" value="Zn2Cys6_DnaBD"/>
</dbReference>
<dbReference type="PROSITE" id="PS00463">
    <property type="entry name" value="ZN2_CY6_FUNGAL_1"/>
    <property type="match status" value="1"/>
</dbReference>
<dbReference type="Proteomes" id="UP001322277">
    <property type="component" value="Chromosome 2"/>
</dbReference>
<feature type="region of interest" description="Disordered" evidence="2">
    <location>
        <begin position="273"/>
        <end position="292"/>
    </location>
</feature>
<feature type="compositionally biased region" description="Polar residues" evidence="2">
    <location>
        <begin position="172"/>
        <end position="184"/>
    </location>
</feature>
<gene>
    <name evidence="4" type="ORF">CDEST_03938</name>
</gene>
<dbReference type="CDD" id="cd00067">
    <property type="entry name" value="GAL4"/>
    <property type="match status" value="1"/>
</dbReference>
<dbReference type="PROSITE" id="PS50048">
    <property type="entry name" value="ZN2_CY6_FUNGAL_2"/>
    <property type="match status" value="1"/>
</dbReference>
<protein>
    <submittedName>
        <fullName evidence="4">Zn(2)Cys(6) fungal-type DNA-binding domain-containing protein</fullName>
    </submittedName>
</protein>
<dbReference type="Gene3D" id="4.10.240.10">
    <property type="entry name" value="Zn(2)-C6 fungal-type DNA-binding domain"/>
    <property type="match status" value="1"/>
</dbReference>
<evidence type="ECO:0000259" key="3">
    <source>
        <dbReference type="PROSITE" id="PS50048"/>
    </source>
</evidence>
<dbReference type="GO" id="GO:0008270">
    <property type="term" value="F:zinc ion binding"/>
    <property type="evidence" value="ECO:0007669"/>
    <property type="project" value="InterPro"/>
</dbReference>
<keyword evidence="4" id="KW-0238">DNA-binding</keyword>
<dbReference type="EMBL" id="CP137306">
    <property type="protein sequence ID" value="WQF78924.1"/>
    <property type="molecule type" value="Genomic_DNA"/>
</dbReference>
<dbReference type="KEGG" id="cdet:87940441"/>
<feature type="region of interest" description="Disordered" evidence="2">
    <location>
        <begin position="161"/>
        <end position="218"/>
    </location>
</feature>
<proteinExistence type="predicted"/>
<keyword evidence="1" id="KW-0539">Nucleus</keyword>
<dbReference type="Pfam" id="PF00172">
    <property type="entry name" value="Zn_clus"/>
    <property type="match status" value="1"/>
</dbReference>
<evidence type="ECO:0000256" key="2">
    <source>
        <dbReference type="SAM" id="MobiDB-lite"/>
    </source>
</evidence>
<dbReference type="SMART" id="SM00066">
    <property type="entry name" value="GAL4"/>
    <property type="match status" value="1"/>
</dbReference>
<feature type="compositionally biased region" description="Pro residues" evidence="2">
    <location>
        <begin position="61"/>
        <end position="71"/>
    </location>
</feature>